<protein>
    <submittedName>
        <fullName evidence="3">Lytic murein transglycosylase</fullName>
    </submittedName>
</protein>
<dbReference type="Gene3D" id="1.10.530.10">
    <property type="match status" value="1"/>
</dbReference>
<dbReference type="CDD" id="cd13399">
    <property type="entry name" value="Slt35-like"/>
    <property type="match status" value="1"/>
</dbReference>
<dbReference type="OrthoDB" id="9808544at2"/>
<dbReference type="InterPro" id="IPR036366">
    <property type="entry name" value="PGBDSf"/>
</dbReference>
<gene>
    <name evidence="3" type="ORF">SAMN05444340_104353</name>
</gene>
<sequence length="410" mass="43231">MDRRGFTLGAAGLVALSACGAAPRAPLPAADAATFRPQPNPAYDAWVAAFRGRAAAQGISAATLEAAFSNAGFVPEVIERDRNQAEFKRSLEDYLALVAPEDKIAFGRTVVARLSGTLSAIADRYGVPAQIIGAVWGVESYFGTRRGEIPVVSATSTLAFDGRRGRFFEANLIEALRILQRGDTTPAQLRGSWAGAMGHTQFIPTTYALHAVDFDGDGRRDVWSDDPTDALASTANFLRENGWRPGLPWGVEVRLPGGFDTRGTGRGNRRPTSAWRSLGVVPARGGALPELGDAALLTPSGTTGPAFLVSRNFDTILRYNPSENYGLGVGILSDRLTGAGPLVGDFGPDATGLRQSERKALQAGLNRAGFDAGSPDGVIGDKTRAAIAAFQRARGLPVTGVPSRELLAQL</sequence>
<evidence type="ECO:0000259" key="1">
    <source>
        <dbReference type="Pfam" id="PF01471"/>
    </source>
</evidence>
<dbReference type="PANTHER" id="PTHR30163">
    <property type="entry name" value="MEMBRANE-BOUND LYTIC MUREIN TRANSGLYCOSYLASE B"/>
    <property type="match status" value="1"/>
</dbReference>
<dbReference type="RefSeq" id="WP_089881841.1">
    <property type="nucleotide sequence ID" value="NZ_FNPF01000004.1"/>
</dbReference>
<dbReference type="GO" id="GO:0009253">
    <property type="term" value="P:peptidoglycan catabolic process"/>
    <property type="evidence" value="ECO:0007669"/>
    <property type="project" value="TreeGrafter"/>
</dbReference>
<dbReference type="Proteomes" id="UP000199286">
    <property type="component" value="Unassembled WGS sequence"/>
</dbReference>
<dbReference type="FunFam" id="1.10.8.350:FF:000001">
    <property type="entry name" value="Lytic murein transglycosylase B"/>
    <property type="match status" value="1"/>
</dbReference>
<feature type="domain" description="Transglycosylase SLT" evidence="2">
    <location>
        <begin position="44"/>
        <end position="334"/>
    </location>
</feature>
<dbReference type="EMBL" id="FNPF01000004">
    <property type="protein sequence ID" value="SDY22452.1"/>
    <property type="molecule type" value="Genomic_DNA"/>
</dbReference>
<name>A0A1H3I4B0_9RHOB</name>
<evidence type="ECO:0000259" key="2">
    <source>
        <dbReference type="Pfam" id="PF13406"/>
    </source>
</evidence>
<dbReference type="Gene3D" id="1.10.101.10">
    <property type="entry name" value="PGBD-like superfamily/PGBD"/>
    <property type="match status" value="1"/>
</dbReference>
<dbReference type="PROSITE" id="PS51257">
    <property type="entry name" value="PROKAR_LIPOPROTEIN"/>
    <property type="match status" value="1"/>
</dbReference>
<dbReference type="GO" id="GO:0008933">
    <property type="term" value="F:peptidoglycan lytic transglycosylase activity"/>
    <property type="evidence" value="ECO:0007669"/>
    <property type="project" value="TreeGrafter"/>
</dbReference>
<dbReference type="Pfam" id="PF01471">
    <property type="entry name" value="PG_binding_1"/>
    <property type="match status" value="1"/>
</dbReference>
<evidence type="ECO:0000313" key="3">
    <source>
        <dbReference type="EMBL" id="SDY22452.1"/>
    </source>
</evidence>
<feature type="domain" description="Peptidoglycan binding-like" evidence="1">
    <location>
        <begin position="355"/>
        <end position="410"/>
    </location>
</feature>
<evidence type="ECO:0000313" key="4">
    <source>
        <dbReference type="Proteomes" id="UP000199286"/>
    </source>
</evidence>
<dbReference type="SUPFAM" id="SSF47090">
    <property type="entry name" value="PGBD-like"/>
    <property type="match status" value="1"/>
</dbReference>
<dbReference type="InterPro" id="IPR002477">
    <property type="entry name" value="Peptidoglycan-bd-like"/>
</dbReference>
<dbReference type="InterPro" id="IPR043426">
    <property type="entry name" value="MltB-like"/>
</dbReference>
<keyword evidence="4" id="KW-1185">Reference proteome</keyword>
<reference evidence="3 4" key="1">
    <citation type="submission" date="2016-10" db="EMBL/GenBank/DDBJ databases">
        <authorList>
            <person name="de Groot N.N."/>
        </authorList>
    </citation>
    <scope>NUCLEOTIDE SEQUENCE [LARGE SCALE GENOMIC DNA]</scope>
    <source>
        <strain evidence="3 4">DSM 26880</strain>
    </source>
</reference>
<dbReference type="InterPro" id="IPR011970">
    <property type="entry name" value="MltB_2"/>
</dbReference>
<dbReference type="InterPro" id="IPR031304">
    <property type="entry name" value="SLT_2"/>
</dbReference>
<dbReference type="Pfam" id="PF13406">
    <property type="entry name" value="SLT_2"/>
    <property type="match status" value="1"/>
</dbReference>
<dbReference type="NCBIfam" id="TIGR02283">
    <property type="entry name" value="MltB_2"/>
    <property type="match status" value="1"/>
</dbReference>
<dbReference type="STRING" id="321339.SAMN05444340_104353"/>
<accession>A0A1H3I4B0</accession>
<dbReference type="Gene3D" id="1.10.8.350">
    <property type="entry name" value="Bacterial muramidase"/>
    <property type="match status" value="1"/>
</dbReference>
<dbReference type="SUPFAM" id="SSF53955">
    <property type="entry name" value="Lysozyme-like"/>
    <property type="match status" value="1"/>
</dbReference>
<dbReference type="PANTHER" id="PTHR30163:SF8">
    <property type="entry name" value="LYTIC MUREIN TRANSGLYCOSYLASE"/>
    <property type="match status" value="1"/>
</dbReference>
<dbReference type="InterPro" id="IPR036365">
    <property type="entry name" value="PGBD-like_sf"/>
</dbReference>
<dbReference type="InterPro" id="IPR023346">
    <property type="entry name" value="Lysozyme-like_dom_sf"/>
</dbReference>
<organism evidence="3 4">
    <name type="scientific">Citreimonas salinaria</name>
    <dbReference type="NCBI Taxonomy" id="321339"/>
    <lineage>
        <taxon>Bacteria</taxon>
        <taxon>Pseudomonadati</taxon>
        <taxon>Pseudomonadota</taxon>
        <taxon>Alphaproteobacteria</taxon>
        <taxon>Rhodobacterales</taxon>
        <taxon>Roseobacteraceae</taxon>
        <taxon>Citreimonas</taxon>
    </lineage>
</organism>
<dbReference type="AlphaFoldDB" id="A0A1H3I4B0"/>
<proteinExistence type="predicted"/>